<dbReference type="GeneID" id="68093581"/>
<name>A0AA88GX40_NAELO</name>
<dbReference type="AlphaFoldDB" id="A0AA88GX40"/>
<gene>
    <name evidence="1" type="ORF">C9374_001125</name>
</gene>
<accession>A0AA88GX40</accession>
<organism evidence="1 2">
    <name type="scientific">Naegleria lovaniensis</name>
    <name type="common">Amoeba</name>
    <dbReference type="NCBI Taxonomy" id="51637"/>
    <lineage>
        <taxon>Eukaryota</taxon>
        <taxon>Discoba</taxon>
        <taxon>Heterolobosea</taxon>
        <taxon>Tetramitia</taxon>
        <taxon>Eutetramitia</taxon>
        <taxon>Vahlkampfiidae</taxon>
        <taxon>Naegleria</taxon>
    </lineage>
</organism>
<dbReference type="Proteomes" id="UP000816034">
    <property type="component" value="Unassembled WGS sequence"/>
</dbReference>
<reference evidence="1 2" key="1">
    <citation type="journal article" date="2018" name="BMC Genomics">
        <title>The genome of Naegleria lovaniensis, the basis for a comparative approach to unravel pathogenicity factors of the human pathogenic amoeba N. fowleri.</title>
        <authorList>
            <person name="Liechti N."/>
            <person name="Schurch N."/>
            <person name="Bruggmann R."/>
            <person name="Wittwer M."/>
        </authorList>
    </citation>
    <scope>NUCLEOTIDE SEQUENCE [LARGE SCALE GENOMIC DNA]</scope>
    <source>
        <strain evidence="1 2">ATCC 30569</strain>
    </source>
</reference>
<protein>
    <submittedName>
        <fullName evidence="1">Uncharacterized protein</fullName>
    </submittedName>
</protein>
<comment type="caution">
    <text evidence="1">The sequence shown here is derived from an EMBL/GenBank/DDBJ whole genome shotgun (WGS) entry which is preliminary data.</text>
</comment>
<dbReference type="EMBL" id="PYSW02000012">
    <property type="protein sequence ID" value="KAG2387531.1"/>
    <property type="molecule type" value="Genomic_DNA"/>
</dbReference>
<proteinExistence type="predicted"/>
<keyword evidence="2" id="KW-1185">Reference proteome</keyword>
<sequence>MLGTDQEQSLTRPKLYDLDPDTLELVLSYCTGASEIESLKYSCRNLFLILSGGWDTLDSKVMTTHEENTITMMYSYKRIHEKMENLYLPRVYMHVAFGTVDDTQSMIDNDEEELENPSILLEQFMELFGVHNCKKIGEYEVEVVIDWEQSEALMVSLDNIYESTQHDSKDENVSQLNGEELNKEPINMQYYATTEEERQQLMRQHVTINDRLKLWRNQHPAFINTKKMAVNPFRVFKKFILHINITGERESTRGIPRESIIRLTNRTYYYTFYKIMDPYIIDLRLGHVIEDWGQKFSFRKLNLWEDDSSVEAKLSNIPKICLYVFFYFRLIPIMEKYEIPLKSVYGHSEMNYLNGLLKQVDDIPKIYKYFTLHHNIICRYRRQVMNKKIALPPIKNSNYEKKAIGPLAMIEYFNLISFDTMNDKERIPFVRLALQHIYHSELLISEEWREKYFTQFGIGKDDAIQIERTCTENDQVLTFTFQTLEFDRTTAKMKHNIFTLPMYPHMSVSNMTHTRPSDKRLFHVTAGIGTLDKCCVEKCCAVPYLSLCNCYGICCCWCMTSCCCYKVNKSIGTALRSCGFPSWVASVADLCCCVNHRFLPALDLAFFFDVYSLINCSQPSSGQYFERYSKWEEYDHF</sequence>
<dbReference type="RefSeq" id="XP_044551523.1">
    <property type="nucleotide sequence ID" value="XM_044686883.1"/>
</dbReference>
<evidence type="ECO:0000313" key="2">
    <source>
        <dbReference type="Proteomes" id="UP000816034"/>
    </source>
</evidence>
<evidence type="ECO:0000313" key="1">
    <source>
        <dbReference type="EMBL" id="KAG2387531.1"/>
    </source>
</evidence>